<dbReference type="OrthoDB" id="9817215at2"/>
<dbReference type="AlphaFoldDB" id="A0A402BGW2"/>
<dbReference type="RefSeq" id="WP_126630713.1">
    <property type="nucleotide sequence ID" value="NZ_BIFT01000002.1"/>
</dbReference>
<dbReference type="Proteomes" id="UP000287171">
    <property type="component" value="Unassembled WGS sequence"/>
</dbReference>
<keyword evidence="4" id="KW-1185">Reference proteome</keyword>
<keyword evidence="2" id="KW-0812">Transmembrane</keyword>
<proteinExistence type="predicted"/>
<feature type="transmembrane region" description="Helical" evidence="2">
    <location>
        <begin position="21"/>
        <end position="40"/>
    </location>
</feature>
<gene>
    <name evidence="3" type="ORF">KDA_61350</name>
</gene>
<reference evidence="4" key="1">
    <citation type="submission" date="2018-12" db="EMBL/GenBank/DDBJ databases">
        <title>Tengunoibacter tsumagoiensis gen. nov., sp. nov., Dictyobacter kobayashii sp. nov., D. alpinus sp. nov., and D. joshuensis sp. nov. and description of Dictyobacteraceae fam. nov. within the order Ktedonobacterales isolated from Tengu-no-mugimeshi.</title>
        <authorList>
            <person name="Wang C.M."/>
            <person name="Zheng Y."/>
            <person name="Sakai Y."/>
            <person name="Toyoda A."/>
            <person name="Minakuchi Y."/>
            <person name="Abe K."/>
            <person name="Yokota A."/>
            <person name="Yabe S."/>
        </authorList>
    </citation>
    <scope>NUCLEOTIDE SEQUENCE [LARGE SCALE GENOMIC DNA]</scope>
    <source>
        <strain evidence="4">Uno16</strain>
    </source>
</reference>
<dbReference type="EMBL" id="BIFT01000002">
    <property type="protein sequence ID" value="GCE30651.1"/>
    <property type="molecule type" value="Genomic_DNA"/>
</dbReference>
<evidence type="ECO:0000256" key="2">
    <source>
        <dbReference type="SAM" id="Phobius"/>
    </source>
</evidence>
<feature type="compositionally biased region" description="Pro residues" evidence="1">
    <location>
        <begin position="74"/>
        <end position="86"/>
    </location>
</feature>
<name>A0A402BGW2_9CHLR</name>
<feature type="region of interest" description="Disordered" evidence="1">
    <location>
        <begin position="65"/>
        <end position="110"/>
    </location>
</feature>
<sequence length="504" mass="56451">MKNSLFTKFKGSIKITGRPRTILISLVAIIVVSTSILIYAQKTHSQAQPITTPTANAIPTLPGVGVQLKQHPSIPTPKPTPKPKPTSKPTSKPQNTSGQLTTIQPTIPGIPSLDNLDQVTDQAFGNEGDYVPNSWGAHKLRIIRTTSGDLFTVFISQGNDTQNRTWHLMHRGPNSSTWNDIKQGNAGTEPINIIRGIHDEIHIFTWPGTQEEAHHMVSTDLGQSFKDEILQGQWADDQGYSGAAINQKGDIVFFQTGDDVPGVFYWTYYSPVTNQWTFHTSQMDYRHTYAFFFPGYNNDLTMVAMRDVKRPILNFPDASDFNYIFNEIKYFYISNVNNPVMQQLKVTEVQPQNNNDADVTYLTDAYMDTQGRTHILYNNMYDGVHHVIVDHGVITKNVRQDFTAPNKVRIIQDAVGHFYVITIDDQGQNINIYPGSAQDTDGTQLTAPIHLDISKFPGCTDDDFCHAPTFNVPRGGDALSNYLDGVYGNHGNEYHFRINLRSNG</sequence>
<comment type="caution">
    <text evidence="3">The sequence shown here is derived from an EMBL/GenBank/DDBJ whole genome shotgun (WGS) entry which is preliminary data.</text>
</comment>
<evidence type="ECO:0000256" key="1">
    <source>
        <dbReference type="SAM" id="MobiDB-lite"/>
    </source>
</evidence>
<organism evidence="3 4">
    <name type="scientific">Dictyobacter alpinus</name>
    <dbReference type="NCBI Taxonomy" id="2014873"/>
    <lineage>
        <taxon>Bacteria</taxon>
        <taxon>Bacillati</taxon>
        <taxon>Chloroflexota</taxon>
        <taxon>Ktedonobacteria</taxon>
        <taxon>Ktedonobacterales</taxon>
        <taxon>Dictyobacteraceae</taxon>
        <taxon>Dictyobacter</taxon>
    </lineage>
</organism>
<evidence type="ECO:0008006" key="5">
    <source>
        <dbReference type="Google" id="ProtNLM"/>
    </source>
</evidence>
<evidence type="ECO:0000313" key="4">
    <source>
        <dbReference type="Proteomes" id="UP000287171"/>
    </source>
</evidence>
<accession>A0A402BGW2</accession>
<evidence type="ECO:0000313" key="3">
    <source>
        <dbReference type="EMBL" id="GCE30651.1"/>
    </source>
</evidence>
<keyword evidence="2" id="KW-1133">Transmembrane helix</keyword>
<feature type="compositionally biased region" description="Polar residues" evidence="1">
    <location>
        <begin position="94"/>
        <end position="105"/>
    </location>
</feature>
<keyword evidence="2" id="KW-0472">Membrane</keyword>
<protein>
    <recommendedName>
        <fullName evidence="5">Exo-alpha-sialidase</fullName>
    </recommendedName>
</protein>